<dbReference type="SUPFAM" id="SSF75217">
    <property type="entry name" value="alpha/beta knot"/>
    <property type="match status" value="1"/>
</dbReference>
<dbReference type="Gene3D" id="1.10.1270.20">
    <property type="entry name" value="tRNA(m1g37)methyltransferase, domain 2"/>
    <property type="match status" value="1"/>
</dbReference>
<evidence type="ECO:0000256" key="13">
    <source>
        <dbReference type="ARBA" id="ARBA00033392"/>
    </source>
</evidence>
<keyword evidence="9 15" id="KW-0808">Transferase</keyword>
<name>E7A8R7_HELFC</name>
<evidence type="ECO:0000313" key="19">
    <source>
        <dbReference type="EMBL" id="CBY82404.1"/>
    </source>
</evidence>
<comment type="function">
    <text evidence="1 15 17">Specifically methylates guanosine-37 in various tRNAs.</text>
</comment>
<evidence type="ECO:0000256" key="9">
    <source>
        <dbReference type="ARBA" id="ARBA00022679"/>
    </source>
</evidence>
<evidence type="ECO:0000256" key="4">
    <source>
        <dbReference type="ARBA" id="ARBA00011738"/>
    </source>
</evidence>
<dbReference type="NCBIfam" id="TIGR00088">
    <property type="entry name" value="trmD"/>
    <property type="match status" value="1"/>
</dbReference>
<evidence type="ECO:0000256" key="12">
    <source>
        <dbReference type="ARBA" id="ARBA00029736"/>
    </source>
</evidence>
<dbReference type="InterPro" id="IPR023148">
    <property type="entry name" value="tRNA_m1G_MeTrfase_C_sf"/>
</dbReference>
<dbReference type="InterPro" id="IPR029026">
    <property type="entry name" value="tRNA_m1G_MTases_N"/>
</dbReference>
<comment type="subunit">
    <text evidence="4 15 17">Homodimer.</text>
</comment>
<comment type="subcellular location">
    <subcellularLocation>
        <location evidence="2 15 17">Cytoplasm</location>
    </subcellularLocation>
</comment>
<keyword evidence="8 15" id="KW-0489">Methyltransferase</keyword>
<evidence type="ECO:0000256" key="14">
    <source>
        <dbReference type="ARBA" id="ARBA00047783"/>
    </source>
</evidence>
<dbReference type="InterPro" id="IPR029028">
    <property type="entry name" value="Alpha/beta_knot_MTases"/>
</dbReference>
<keyword evidence="20" id="KW-1185">Reference proteome</keyword>
<accession>E7A8R7</accession>
<evidence type="ECO:0000256" key="10">
    <source>
        <dbReference type="ARBA" id="ARBA00022691"/>
    </source>
</evidence>
<keyword evidence="11 15" id="KW-0819">tRNA processing</keyword>
<dbReference type="KEGG" id="hfe:HFELIS_03200"/>
<dbReference type="PANTHER" id="PTHR46417">
    <property type="entry name" value="TRNA (GUANINE-N(1)-)-METHYLTRANSFERASE"/>
    <property type="match status" value="1"/>
</dbReference>
<feature type="binding site" evidence="15 16">
    <location>
        <position position="110"/>
    </location>
    <ligand>
        <name>S-adenosyl-L-methionine</name>
        <dbReference type="ChEBI" id="CHEBI:59789"/>
    </ligand>
</feature>
<dbReference type="eggNOG" id="COG0336">
    <property type="taxonomic scope" value="Bacteria"/>
</dbReference>
<feature type="domain" description="tRNA methyltransferase TRMD/TRM10-type" evidence="18">
    <location>
        <begin position="1"/>
        <end position="224"/>
    </location>
</feature>
<dbReference type="PANTHER" id="PTHR46417:SF1">
    <property type="entry name" value="TRNA (GUANINE-N(1)-)-METHYLTRANSFERASE"/>
    <property type="match status" value="1"/>
</dbReference>
<evidence type="ECO:0000256" key="8">
    <source>
        <dbReference type="ARBA" id="ARBA00022603"/>
    </source>
</evidence>
<protein>
    <recommendedName>
        <fullName evidence="6 15">tRNA (guanine-N(1)-)-methyltransferase</fullName>
        <ecNumber evidence="5 15">2.1.1.228</ecNumber>
    </recommendedName>
    <alternativeName>
        <fullName evidence="12 15">M1G-methyltransferase</fullName>
    </alternativeName>
    <alternativeName>
        <fullName evidence="13 15">tRNA [GM37] methyltransferase</fullName>
    </alternativeName>
</protein>
<keyword evidence="7 15" id="KW-0963">Cytoplasm</keyword>
<dbReference type="InterPro" id="IPR016009">
    <property type="entry name" value="tRNA_MeTrfase_TRMD/TRM10"/>
</dbReference>
<evidence type="ECO:0000256" key="1">
    <source>
        <dbReference type="ARBA" id="ARBA00002634"/>
    </source>
</evidence>
<evidence type="ECO:0000256" key="2">
    <source>
        <dbReference type="ARBA" id="ARBA00004496"/>
    </source>
</evidence>
<dbReference type="NCBIfam" id="NF000648">
    <property type="entry name" value="PRK00026.1"/>
    <property type="match status" value="1"/>
</dbReference>
<evidence type="ECO:0000256" key="5">
    <source>
        <dbReference type="ARBA" id="ARBA00012807"/>
    </source>
</evidence>
<evidence type="ECO:0000313" key="20">
    <source>
        <dbReference type="Proteomes" id="UP000007934"/>
    </source>
</evidence>
<dbReference type="GO" id="GO:0002939">
    <property type="term" value="P:tRNA N1-guanine methylation"/>
    <property type="evidence" value="ECO:0007669"/>
    <property type="project" value="TreeGrafter"/>
</dbReference>
<dbReference type="HOGENOM" id="CLU_047363_0_1_7"/>
<evidence type="ECO:0000256" key="16">
    <source>
        <dbReference type="PIRSR" id="PIRSR000386-1"/>
    </source>
</evidence>
<dbReference type="RefSeq" id="WP_013468776.1">
    <property type="nucleotide sequence ID" value="NC_014810.2"/>
</dbReference>
<evidence type="ECO:0000256" key="6">
    <source>
        <dbReference type="ARBA" id="ARBA00014679"/>
    </source>
</evidence>
<evidence type="ECO:0000259" key="18">
    <source>
        <dbReference type="Pfam" id="PF01746"/>
    </source>
</evidence>
<evidence type="ECO:0000256" key="3">
    <source>
        <dbReference type="ARBA" id="ARBA00007630"/>
    </source>
</evidence>
<dbReference type="Proteomes" id="UP000007934">
    <property type="component" value="Chromosome"/>
</dbReference>
<gene>
    <name evidence="15 19" type="primary">trmD</name>
    <name evidence="19" type="ordered locus">Hfelis_03200</name>
</gene>
<dbReference type="PIRSF" id="PIRSF000386">
    <property type="entry name" value="tRNA_mtase"/>
    <property type="match status" value="1"/>
</dbReference>
<dbReference type="HAMAP" id="MF_00605">
    <property type="entry name" value="TrmD"/>
    <property type="match status" value="1"/>
</dbReference>
<evidence type="ECO:0000256" key="15">
    <source>
        <dbReference type="HAMAP-Rule" id="MF_00605"/>
    </source>
</evidence>
<proteinExistence type="inferred from homology"/>
<comment type="catalytic activity">
    <reaction evidence="14 15 17">
        <text>guanosine(37) in tRNA + S-adenosyl-L-methionine = N(1)-methylguanosine(37) in tRNA + S-adenosyl-L-homocysteine + H(+)</text>
        <dbReference type="Rhea" id="RHEA:36899"/>
        <dbReference type="Rhea" id="RHEA-COMP:10145"/>
        <dbReference type="Rhea" id="RHEA-COMP:10147"/>
        <dbReference type="ChEBI" id="CHEBI:15378"/>
        <dbReference type="ChEBI" id="CHEBI:57856"/>
        <dbReference type="ChEBI" id="CHEBI:59789"/>
        <dbReference type="ChEBI" id="CHEBI:73542"/>
        <dbReference type="ChEBI" id="CHEBI:74269"/>
        <dbReference type="EC" id="2.1.1.228"/>
    </reaction>
</comment>
<sequence length="237" mass="26630">MRFSFLTLFPHLVSFYFEDSILKRALDKGVFSVDIHNMRDFSPHKFQRADFALVGGGAGQILDPYMVENALNAVRSKTTRVIFLSPSGKRFCQQDARRLAHEQHLVLVCGRYDGFDERLIETHADEVLSVGDFVLTGGELASLCLCDSVARQLEGTLGNATSLEQESFEDHLLEAPNFARTPSLKTPSCAHIPSISEYSKGDHGKIKDLMRDLSMDKTQFHAPSFYALNRSLRNFSH</sequence>
<evidence type="ECO:0000256" key="7">
    <source>
        <dbReference type="ARBA" id="ARBA00022490"/>
    </source>
</evidence>
<keyword evidence="10 15" id="KW-0949">S-adenosyl-L-methionine</keyword>
<dbReference type="STRING" id="936155.HFELIS_03200"/>
<dbReference type="EC" id="2.1.1.228" evidence="5 15"/>
<dbReference type="GO" id="GO:0052906">
    <property type="term" value="F:tRNA (guanine(37)-N1)-methyltransferase activity"/>
    <property type="evidence" value="ECO:0007669"/>
    <property type="project" value="UniProtKB-UniRule"/>
</dbReference>
<dbReference type="GeneID" id="36134827"/>
<dbReference type="Pfam" id="PF01746">
    <property type="entry name" value="tRNA_m1G_MT"/>
    <property type="match status" value="1"/>
</dbReference>
<dbReference type="Gene3D" id="3.40.1280.10">
    <property type="match status" value="1"/>
</dbReference>
<evidence type="ECO:0000256" key="17">
    <source>
        <dbReference type="RuleBase" id="RU003464"/>
    </source>
</evidence>
<dbReference type="InterPro" id="IPR002649">
    <property type="entry name" value="tRNA_m1G_MeTrfase_TrmD"/>
</dbReference>
<evidence type="ECO:0000256" key="11">
    <source>
        <dbReference type="ARBA" id="ARBA00022694"/>
    </source>
</evidence>
<reference evidence="19 20" key="1">
    <citation type="journal article" date="2011" name="Genome Biol. Evol.">
        <title>Comparative whole genome sequence analysis of the carcinogenic bacterial model pathogen Helicobacter felis.</title>
        <authorList>
            <person name="Arnold I.C."/>
            <person name="Zigova Z."/>
            <person name="Holden M."/>
            <person name="Lawley T.D."/>
            <person name="Rad R."/>
            <person name="Dougan G."/>
            <person name="Falkow S."/>
            <person name="Bentley S.D."/>
            <person name="Muller A."/>
        </authorList>
    </citation>
    <scope>NUCLEOTIDE SEQUENCE [LARGE SCALE GENOMIC DNA]</scope>
    <source>
        <strain evidence="20">ATCC 49179 / CCUG 28539 / NCTC 12436 / CS1</strain>
    </source>
</reference>
<dbReference type="AlphaFoldDB" id="E7A8R7"/>
<dbReference type="OrthoDB" id="9807416at2"/>
<organism evidence="19 20">
    <name type="scientific">Helicobacter felis (strain ATCC 49179 / CCUG 28539 / NCTC 12436 / CS1)</name>
    <dbReference type="NCBI Taxonomy" id="936155"/>
    <lineage>
        <taxon>Bacteria</taxon>
        <taxon>Pseudomonadati</taxon>
        <taxon>Campylobacterota</taxon>
        <taxon>Epsilonproteobacteria</taxon>
        <taxon>Campylobacterales</taxon>
        <taxon>Helicobacteraceae</taxon>
        <taxon>Helicobacter</taxon>
    </lineage>
</organism>
<feature type="binding site" evidence="15 16">
    <location>
        <begin position="130"/>
        <end position="135"/>
    </location>
    <ligand>
        <name>S-adenosyl-L-methionine</name>
        <dbReference type="ChEBI" id="CHEBI:59789"/>
    </ligand>
</feature>
<dbReference type="GO" id="GO:0005829">
    <property type="term" value="C:cytosol"/>
    <property type="evidence" value="ECO:0007669"/>
    <property type="project" value="TreeGrafter"/>
</dbReference>
<dbReference type="EMBL" id="FQ670179">
    <property type="protein sequence ID" value="CBY82404.1"/>
    <property type="molecule type" value="Genomic_DNA"/>
</dbReference>
<comment type="similarity">
    <text evidence="3 15 17">Belongs to the RNA methyltransferase TrmD family.</text>
</comment>